<protein>
    <submittedName>
        <fullName evidence="1">Uncharacterized protein</fullName>
    </submittedName>
</protein>
<dbReference type="EMBL" id="CP065050">
    <property type="protein sequence ID" value="QPI56307.1"/>
    <property type="molecule type" value="Genomic_DNA"/>
</dbReference>
<dbReference type="Proteomes" id="UP000663421">
    <property type="component" value="Chromosome"/>
</dbReference>
<keyword evidence="2" id="KW-1185">Reference proteome</keyword>
<evidence type="ECO:0000313" key="2">
    <source>
        <dbReference type="Proteomes" id="UP000663421"/>
    </source>
</evidence>
<accession>A0ABX6W4B6</accession>
<evidence type="ECO:0000313" key="1">
    <source>
        <dbReference type="EMBL" id="QPI56307.1"/>
    </source>
</evidence>
<organism evidence="1 2">
    <name type="scientific">Streptomyces malaysiensis</name>
    <dbReference type="NCBI Taxonomy" id="92644"/>
    <lineage>
        <taxon>Bacteria</taxon>
        <taxon>Bacillati</taxon>
        <taxon>Actinomycetota</taxon>
        <taxon>Actinomycetes</taxon>
        <taxon>Kitasatosporales</taxon>
        <taxon>Streptomycetaceae</taxon>
        <taxon>Streptomyces</taxon>
        <taxon>Streptomyces violaceusniger group</taxon>
    </lineage>
</organism>
<gene>
    <name evidence="1" type="ORF">I1A49_16390</name>
</gene>
<name>A0ABX6W4B6_STRMQ</name>
<proteinExistence type="predicted"/>
<reference evidence="1 2" key="1">
    <citation type="submission" date="2020-11" db="EMBL/GenBank/DDBJ databases">
        <title>Complete genome sequence unveiled secondary metabolic potentials in Streptomyces solisilvae HNM0141.</title>
        <authorList>
            <person name="Huang X."/>
        </authorList>
    </citation>
    <scope>NUCLEOTIDE SEQUENCE [LARGE SCALE GENOMIC DNA]</scope>
    <source>
        <strain evidence="1 2">HNM0141</strain>
    </source>
</reference>
<sequence length="143" mass="15202">MTEHKAVCRARSGDYVSAHSDGDELVLTGHRCDAFAMDACVTPADARTFARGILALADEIDGGETTADDSAAQDVKAGDRVEITSSAGYAKMGAVGRLVQIDDDHLPYHVKEDDGGYVWFAAEVRKVDDAPAPSVAPRTRSPH</sequence>